<dbReference type="SMART" id="SM00150">
    <property type="entry name" value="SPEC"/>
    <property type="match status" value="3"/>
</dbReference>
<accession>A0A0B6ZLH9</accession>
<dbReference type="PANTHER" id="PTHR11915">
    <property type="entry name" value="SPECTRIN/FILAMIN RELATED CYTOSKELETAL PROTEIN"/>
    <property type="match status" value="1"/>
</dbReference>
<sequence>SWLADTEDELSSIKLDSSTPDPDKLHSQLSRIKSLSSEVLSQRGLMDDVRKKGNDFTNSLSSIAADSTQVERLENNVDEIDARYNSLNEVISAEAKLLQATVTQSQDIQGAISDIQARLKSAHIALTSQQPVSLELPVISQQQQQLRLISADVNSYGDSVESIRQATHDLIKAGDIQVARTLEQQLTDIEDQFQKVHKDCDERAKILQDVDGKLTQFHDTLNTTQSWLQSQIDDVTSSDFNSLPADEAMQQLATIIKSKQKKETDIVQLKETAQELSQDPRTGSPASINKAISELEKTVAQFETVVSEKQVEISLREKQANEFETAKTIMLLWLGQMEARV</sequence>
<feature type="coiled-coil region" evidence="2">
    <location>
        <begin position="259"/>
        <end position="312"/>
    </location>
</feature>
<evidence type="ECO:0000256" key="3">
    <source>
        <dbReference type="SAM" id="MobiDB-lite"/>
    </source>
</evidence>
<gene>
    <name evidence="4" type="primary">ORF67476</name>
</gene>
<dbReference type="InterPro" id="IPR018159">
    <property type="entry name" value="Spectrin/alpha-actinin"/>
</dbReference>
<reference evidence="4" key="1">
    <citation type="submission" date="2014-12" db="EMBL/GenBank/DDBJ databases">
        <title>Insight into the proteome of Arion vulgaris.</title>
        <authorList>
            <person name="Aradska J."/>
            <person name="Bulat T."/>
            <person name="Smidak R."/>
            <person name="Sarate P."/>
            <person name="Gangsoo J."/>
            <person name="Sialana F."/>
            <person name="Bilban M."/>
            <person name="Lubec G."/>
        </authorList>
    </citation>
    <scope>NUCLEOTIDE SEQUENCE</scope>
    <source>
        <tissue evidence="4">Skin</tissue>
    </source>
</reference>
<dbReference type="Pfam" id="PF00435">
    <property type="entry name" value="Spectrin"/>
    <property type="match status" value="1"/>
</dbReference>
<protein>
    <submittedName>
        <fullName evidence="4">Uncharacterized protein</fullName>
    </submittedName>
</protein>
<feature type="region of interest" description="Disordered" evidence="3">
    <location>
        <begin position="1"/>
        <end position="28"/>
    </location>
</feature>
<dbReference type="AlphaFoldDB" id="A0A0B6ZLH9"/>
<organism evidence="4">
    <name type="scientific">Arion vulgaris</name>
    <dbReference type="NCBI Taxonomy" id="1028688"/>
    <lineage>
        <taxon>Eukaryota</taxon>
        <taxon>Metazoa</taxon>
        <taxon>Spiralia</taxon>
        <taxon>Lophotrochozoa</taxon>
        <taxon>Mollusca</taxon>
        <taxon>Gastropoda</taxon>
        <taxon>Heterobranchia</taxon>
        <taxon>Euthyneura</taxon>
        <taxon>Panpulmonata</taxon>
        <taxon>Eupulmonata</taxon>
        <taxon>Stylommatophora</taxon>
        <taxon>Helicina</taxon>
        <taxon>Arionoidea</taxon>
        <taxon>Arionidae</taxon>
        <taxon>Arion</taxon>
    </lineage>
</organism>
<dbReference type="Gene3D" id="1.20.58.60">
    <property type="match status" value="3"/>
</dbReference>
<proteinExistence type="predicted"/>
<evidence type="ECO:0000256" key="1">
    <source>
        <dbReference type="ARBA" id="ARBA00022737"/>
    </source>
</evidence>
<dbReference type="EMBL" id="HACG01021866">
    <property type="protein sequence ID" value="CEK68731.1"/>
    <property type="molecule type" value="Transcribed_RNA"/>
</dbReference>
<feature type="non-terminal residue" evidence="4">
    <location>
        <position position="341"/>
    </location>
</feature>
<keyword evidence="1" id="KW-0677">Repeat</keyword>
<keyword evidence="2" id="KW-0175">Coiled coil</keyword>
<evidence type="ECO:0000313" key="4">
    <source>
        <dbReference type="EMBL" id="CEK68731.1"/>
    </source>
</evidence>
<evidence type="ECO:0000256" key="2">
    <source>
        <dbReference type="SAM" id="Coils"/>
    </source>
</evidence>
<feature type="non-terminal residue" evidence="4">
    <location>
        <position position="1"/>
    </location>
</feature>
<dbReference type="CDD" id="cd00176">
    <property type="entry name" value="SPEC"/>
    <property type="match status" value="1"/>
</dbReference>
<dbReference type="InterPro" id="IPR002017">
    <property type="entry name" value="Spectrin_repeat"/>
</dbReference>
<dbReference type="SUPFAM" id="SSF46966">
    <property type="entry name" value="Spectrin repeat"/>
    <property type="match status" value="3"/>
</dbReference>
<name>A0A0B6ZLH9_9EUPU</name>
<feature type="coiled-coil region" evidence="2">
    <location>
        <begin position="63"/>
        <end position="90"/>
    </location>
</feature>
<feature type="compositionally biased region" description="Acidic residues" evidence="3">
    <location>
        <begin position="1"/>
        <end position="10"/>
    </location>
</feature>